<feature type="region of interest" description="Disordered" evidence="2">
    <location>
        <begin position="199"/>
        <end position="258"/>
    </location>
</feature>
<dbReference type="InterPro" id="IPR040362">
    <property type="entry name" value="RELCH"/>
</dbReference>
<dbReference type="SUPFAM" id="SSF48371">
    <property type="entry name" value="ARM repeat"/>
    <property type="match status" value="1"/>
</dbReference>
<protein>
    <recommendedName>
        <fullName evidence="5">LisH domain-containing protein</fullName>
    </recommendedName>
</protein>
<gene>
    <name evidence="3" type="ORF">Pcinc_028744</name>
</gene>
<proteinExistence type="predicted"/>
<dbReference type="SMART" id="SM00667">
    <property type="entry name" value="LisH"/>
    <property type="match status" value="1"/>
</dbReference>
<dbReference type="PROSITE" id="PS50896">
    <property type="entry name" value="LISH"/>
    <property type="match status" value="1"/>
</dbReference>
<feature type="compositionally biased region" description="Polar residues" evidence="2">
    <location>
        <begin position="680"/>
        <end position="693"/>
    </location>
</feature>
<feature type="region of interest" description="Disordered" evidence="2">
    <location>
        <begin position="391"/>
        <end position="413"/>
    </location>
</feature>
<dbReference type="InterPro" id="IPR006594">
    <property type="entry name" value="LisH"/>
</dbReference>
<evidence type="ECO:0000313" key="3">
    <source>
        <dbReference type="EMBL" id="KAK3865667.1"/>
    </source>
</evidence>
<feature type="compositionally biased region" description="Basic and acidic residues" evidence="2">
    <location>
        <begin position="21"/>
        <end position="31"/>
    </location>
</feature>
<feature type="region of interest" description="Disordered" evidence="2">
    <location>
        <begin position="739"/>
        <end position="831"/>
    </location>
</feature>
<dbReference type="InterPro" id="IPR021133">
    <property type="entry name" value="HEAT_type_2"/>
</dbReference>
<feature type="compositionally biased region" description="Pro residues" evidence="2">
    <location>
        <begin position="546"/>
        <end position="565"/>
    </location>
</feature>
<name>A0AAE1F2D7_PETCI</name>
<feature type="compositionally biased region" description="Basic and acidic residues" evidence="2">
    <location>
        <begin position="760"/>
        <end position="782"/>
    </location>
</feature>
<dbReference type="Gene3D" id="1.25.10.10">
    <property type="entry name" value="Leucine-rich Repeat Variant"/>
    <property type="match status" value="2"/>
</dbReference>
<evidence type="ECO:0000313" key="4">
    <source>
        <dbReference type="Proteomes" id="UP001286313"/>
    </source>
</evidence>
<feature type="compositionally biased region" description="Polar residues" evidence="2">
    <location>
        <begin position="489"/>
        <end position="515"/>
    </location>
</feature>
<feature type="region of interest" description="Disordered" evidence="2">
    <location>
        <begin position="467"/>
        <end position="569"/>
    </location>
</feature>
<dbReference type="GO" id="GO:0055037">
    <property type="term" value="C:recycling endosome"/>
    <property type="evidence" value="ECO:0007669"/>
    <property type="project" value="TreeGrafter"/>
</dbReference>
<evidence type="ECO:0000256" key="2">
    <source>
        <dbReference type="SAM" id="MobiDB-lite"/>
    </source>
</evidence>
<feature type="repeat" description="HEAT" evidence="1">
    <location>
        <begin position="1380"/>
        <end position="1418"/>
    </location>
</feature>
<feature type="region of interest" description="Disordered" evidence="2">
    <location>
        <begin position="594"/>
        <end position="657"/>
    </location>
</feature>
<keyword evidence="4" id="KW-1185">Reference proteome</keyword>
<dbReference type="PANTHER" id="PTHR32059">
    <property type="entry name" value="RAB11-BINDING PROTEIN RELCH"/>
    <property type="match status" value="1"/>
</dbReference>
<feature type="compositionally biased region" description="Basic and acidic residues" evidence="2">
    <location>
        <begin position="39"/>
        <end position="51"/>
    </location>
</feature>
<dbReference type="InterPro" id="IPR011989">
    <property type="entry name" value="ARM-like"/>
</dbReference>
<comment type="caution">
    <text evidence="3">The sequence shown here is derived from an EMBL/GenBank/DDBJ whole genome shotgun (WGS) entry which is preliminary data.</text>
</comment>
<dbReference type="Proteomes" id="UP001286313">
    <property type="component" value="Unassembled WGS sequence"/>
</dbReference>
<evidence type="ECO:0000256" key="1">
    <source>
        <dbReference type="PROSITE-ProRule" id="PRU00103"/>
    </source>
</evidence>
<evidence type="ECO:0008006" key="5">
    <source>
        <dbReference type="Google" id="ProtNLM"/>
    </source>
</evidence>
<feature type="compositionally biased region" description="Basic and acidic residues" evidence="2">
    <location>
        <begin position="249"/>
        <end position="258"/>
    </location>
</feature>
<dbReference type="GO" id="GO:0032367">
    <property type="term" value="P:intracellular cholesterol transport"/>
    <property type="evidence" value="ECO:0007669"/>
    <property type="project" value="InterPro"/>
</dbReference>
<dbReference type="GO" id="GO:0005802">
    <property type="term" value="C:trans-Golgi network"/>
    <property type="evidence" value="ECO:0007669"/>
    <property type="project" value="InterPro"/>
</dbReference>
<reference evidence="3" key="1">
    <citation type="submission" date="2023-10" db="EMBL/GenBank/DDBJ databases">
        <title>Genome assemblies of two species of porcelain crab, Petrolisthes cinctipes and Petrolisthes manimaculis (Anomura: Porcellanidae).</title>
        <authorList>
            <person name="Angst P."/>
        </authorList>
    </citation>
    <scope>NUCLEOTIDE SEQUENCE</scope>
    <source>
        <strain evidence="3">PB745_01</strain>
        <tissue evidence="3">Gill</tissue>
    </source>
</reference>
<dbReference type="PANTHER" id="PTHR32059:SF0">
    <property type="entry name" value="RAB11-BINDING PROTEIN RELCH"/>
    <property type="match status" value="1"/>
</dbReference>
<dbReference type="InterPro" id="IPR016024">
    <property type="entry name" value="ARM-type_fold"/>
</dbReference>
<feature type="compositionally biased region" description="Basic and acidic residues" evidence="2">
    <location>
        <begin position="395"/>
        <end position="404"/>
    </location>
</feature>
<feature type="compositionally biased region" description="Polar residues" evidence="2">
    <location>
        <begin position="783"/>
        <end position="797"/>
    </location>
</feature>
<organism evidence="3 4">
    <name type="scientific">Petrolisthes cinctipes</name>
    <name type="common">Flat porcelain crab</name>
    <dbReference type="NCBI Taxonomy" id="88211"/>
    <lineage>
        <taxon>Eukaryota</taxon>
        <taxon>Metazoa</taxon>
        <taxon>Ecdysozoa</taxon>
        <taxon>Arthropoda</taxon>
        <taxon>Crustacea</taxon>
        <taxon>Multicrustacea</taxon>
        <taxon>Malacostraca</taxon>
        <taxon>Eumalacostraca</taxon>
        <taxon>Eucarida</taxon>
        <taxon>Decapoda</taxon>
        <taxon>Pleocyemata</taxon>
        <taxon>Anomura</taxon>
        <taxon>Galatheoidea</taxon>
        <taxon>Porcellanidae</taxon>
        <taxon>Petrolisthes</taxon>
    </lineage>
</organism>
<sequence>MEEDQQQDNLHPYLPPSVDPQGREHDAEDPQKSLPPSEDPQRHDAAHKLLQEKLLIPPSVVPEKLIPPSVDSQKLIPPSVDSQTSLPPSVVPEKLIPPSVDSQTSLPPSVDFQTLPPSVDSQTSLPPSVDPQKLIPPSVVPEKLIPPSVDPQTSLLPPSVDPKRKEYHAEVVTHKLQQQEKFVPPSVDPQRHDIANILQQENLLPPSVDPMKLIPPSVDPQKQLPPSVDPQKQLPPSVDPQKQLPPSVDPKRQERHTEVSWDDIGHKLLQEKLLLTALELHTELVEAGCELPRLRDYFSNPGNFEEYAAAPRTLTAAADVHPGGGVGGSARQAAITLPRSSSQTTLDSLDWGGLSEDGEGGVDERVAVLEFELRKARQTIQALRANLTQATESKLPAEEHKEDNNNTAAAPPQAVPLTSIRPHEQRTLNFLVNEYLVNNSYKLTAITFADENDDQDFEHWDDVGLNTSRPPNLVHLLRDTGHSRPPLATTASQTIPSHTHTPPYKDNNNPITDSPHTPPLKDTNPFTDSPHTPPYKDTNPFTETVQPPPPPPHTESIQPLPPPHTQPSLIDSTQMAELERQLTQAKRKITAQERELEKLRRRTSTPSVTPLPSPGKPQVALGRSQAEGHPTPALVLSPTVDNQGGDGRGSPEGTSDTEEVVVAGGGFVLVAPGPVRGHTVGSTARDQGQEQHGTTTTTPQMRDQDHSGVENGKTPDLSPTLSGFQDPSESIEVLLETGNGDLETGVGDLETGIGDLELDDTGREGETKTGETETSISEDRQTLDSQDSTIGDQSTVTDGGVGSGPPFVAGGVRRQDTGLAGSPVGSKGRQDMEAEYAKQLRNEAKILLKASSTRQPPDAFLDAVISGSVGVSVVGVGEVEAAVRALEEGGKGLVGVVADSLHNIAPNVILAKREVVVPLVVCGVMLHRDPGQREKLLHLLFNLIKRPDAGQRGTILAGLAGLGRVLGPGGVEGEILPQCWEQLSHKYVERRLLVAESTAALAPFAAPALRNSLLLSMLLQLLAPGGERDPGVRGAALASLALLVTFLDDQDKLPGLANTLVHCVEATNVTQSAPFTMVPPRPVELLVDALGTWALEVNALPSLLDPLLTRLIQLGTQSNQLPAQQSLVSLLDALTCLLPFILAAVVNTLPAQDSATTPPGPLTPLTVTNTLEKLEVVLGEKGVTGSALGLVHQYVGREWFRSWPELDFVTGRVVASVMDTLAHVEAKARGVVEAGVRLIGQLVVCLGPHLTSSAVVPAVLGRLGAAGDQEGVAAVRAGKTGLNSTLPLVYAAAVLGTGPSVELEGFLTRHITTMSQCRAPPDSLQAMVAMLLSISRHHDTVLAAMWACVVHPAPAVRAVTADLWGTALSALPEAQVSARVLPALVTLATDPDHTVRAATLPPLATTLTTTTTPQVEDKVWLQMEMLCDDPGTVDSLELQLALPHTCCLLAHTQHTRLIHHFLLPRMCRVCVSGGERVGGTLGAAMLEAYVALTSCHLPDHVVAHFVLPPLNQLQKTLGPTSFEHMETITDLIKEYNLRAQASLGLERRKSTLSLTGSLPSHPGVDDMKNKVSKIFSTTNTLHNKAQSLNVNLPGFLKKK</sequence>
<dbReference type="PROSITE" id="PS50077">
    <property type="entry name" value="HEAT_REPEAT"/>
    <property type="match status" value="1"/>
</dbReference>
<dbReference type="EMBL" id="JAWQEG010003540">
    <property type="protein sequence ID" value="KAK3865667.1"/>
    <property type="molecule type" value="Genomic_DNA"/>
</dbReference>
<feature type="region of interest" description="Disordered" evidence="2">
    <location>
        <begin position="674"/>
        <end position="725"/>
    </location>
</feature>
<accession>A0AAE1F2D7</accession>
<feature type="compositionally biased region" description="Polar residues" evidence="2">
    <location>
        <begin position="100"/>
        <end position="126"/>
    </location>
</feature>
<feature type="region of interest" description="Disordered" evidence="2">
    <location>
        <begin position="1"/>
        <end position="161"/>
    </location>
</feature>